<dbReference type="Pfam" id="PF03810">
    <property type="entry name" value="IBN_N"/>
    <property type="match status" value="1"/>
</dbReference>
<keyword evidence="8" id="KW-0539">Nucleus</keyword>
<evidence type="ECO:0000256" key="1">
    <source>
        <dbReference type="ARBA" id="ARBA00004123"/>
    </source>
</evidence>
<evidence type="ECO:0000256" key="6">
    <source>
        <dbReference type="ARBA" id="ARBA00022490"/>
    </source>
</evidence>
<dbReference type="InterPro" id="IPR005043">
    <property type="entry name" value="XPO2_C"/>
</dbReference>
<dbReference type="InterPro" id="IPR001494">
    <property type="entry name" value="Importin-beta_N"/>
</dbReference>
<dbReference type="PANTHER" id="PTHR10997">
    <property type="entry name" value="IMPORTIN-7, 8, 11"/>
    <property type="match status" value="1"/>
</dbReference>
<dbReference type="Proteomes" id="UP001201812">
    <property type="component" value="Unassembled WGS sequence"/>
</dbReference>
<dbReference type="GO" id="GO:0005829">
    <property type="term" value="C:cytosol"/>
    <property type="evidence" value="ECO:0007669"/>
    <property type="project" value="TreeGrafter"/>
</dbReference>
<evidence type="ECO:0000256" key="5">
    <source>
        <dbReference type="ARBA" id="ARBA00022448"/>
    </source>
</evidence>
<dbReference type="SUPFAM" id="SSF48371">
    <property type="entry name" value="ARM repeat"/>
    <property type="match status" value="1"/>
</dbReference>
<comment type="similarity">
    <text evidence="3">Belongs to the XPO2/CSE1 family.</text>
</comment>
<dbReference type="GO" id="GO:0006606">
    <property type="term" value="P:protein import into nucleus"/>
    <property type="evidence" value="ECO:0007669"/>
    <property type="project" value="TreeGrafter"/>
</dbReference>
<dbReference type="EMBL" id="JAKKPZ010000027">
    <property type="protein sequence ID" value="KAI1710162.1"/>
    <property type="molecule type" value="Genomic_DNA"/>
</dbReference>
<feature type="domain" description="Importin N-terminal" evidence="10">
    <location>
        <begin position="30"/>
        <end position="102"/>
    </location>
</feature>
<evidence type="ECO:0000313" key="11">
    <source>
        <dbReference type="EMBL" id="KAI1710162.1"/>
    </source>
</evidence>
<proteinExistence type="inferred from homology"/>
<accession>A0AAD4MXW3</accession>
<organism evidence="11 12">
    <name type="scientific">Ditylenchus destructor</name>
    <dbReference type="NCBI Taxonomy" id="166010"/>
    <lineage>
        <taxon>Eukaryota</taxon>
        <taxon>Metazoa</taxon>
        <taxon>Ecdysozoa</taxon>
        <taxon>Nematoda</taxon>
        <taxon>Chromadorea</taxon>
        <taxon>Rhabditida</taxon>
        <taxon>Tylenchina</taxon>
        <taxon>Tylenchomorpha</taxon>
        <taxon>Sphaerularioidea</taxon>
        <taxon>Anguinidae</taxon>
        <taxon>Anguininae</taxon>
        <taxon>Ditylenchus</taxon>
    </lineage>
</organism>
<dbReference type="GO" id="GO:0005635">
    <property type="term" value="C:nuclear envelope"/>
    <property type="evidence" value="ECO:0007669"/>
    <property type="project" value="TreeGrafter"/>
</dbReference>
<dbReference type="GO" id="GO:0006611">
    <property type="term" value="P:protein export from nucleus"/>
    <property type="evidence" value="ECO:0007669"/>
    <property type="project" value="TreeGrafter"/>
</dbReference>
<dbReference type="AlphaFoldDB" id="A0AAD4MXW3"/>
<evidence type="ECO:0000256" key="3">
    <source>
        <dbReference type="ARBA" id="ARBA00008669"/>
    </source>
</evidence>
<dbReference type="PANTHER" id="PTHR10997:SF8">
    <property type="entry name" value="EXPORTIN-2"/>
    <property type="match status" value="1"/>
</dbReference>
<dbReference type="PROSITE" id="PS50166">
    <property type="entry name" value="IMPORTIN_B_NT"/>
    <property type="match status" value="1"/>
</dbReference>
<keyword evidence="5" id="KW-0813">Transport</keyword>
<dbReference type="Gene3D" id="1.25.10.10">
    <property type="entry name" value="Leucine-rich Repeat Variant"/>
    <property type="match status" value="1"/>
</dbReference>
<keyword evidence="7" id="KW-0653">Protein transport</keyword>
<evidence type="ECO:0000259" key="10">
    <source>
        <dbReference type="PROSITE" id="PS50166"/>
    </source>
</evidence>
<dbReference type="Pfam" id="PF08506">
    <property type="entry name" value="Cse1"/>
    <property type="match status" value="1"/>
</dbReference>
<dbReference type="InterPro" id="IPR011989">
    <property type="entry name" value="ARM-like"/>
</dbReference>
<comment type="subcellular location">
    <subcellularLocation>
        <location evidence="2">Cytoplasm</location>
    </subcellularLocation>
    <subcellularLocation>
        <location evidence="1">Nucleus</location>
    </subcellularLocation>
</comment>
<evidence type="ECO:0000256" key="9">
    <source>
        <dbReference type="ARBA" id="ARBA00030693"/>
    </source>
</evidence>
<dbReference type="GO" id="GO:0031267">
    <property type="term" value="F:small GTPase binding"/>
    <property type="evidence" value="ECO:0007669"/>
    <property type="project" value="InterPro"/>
</dbReference>
<dbReference type="InterPro" id="IPR016024">
    <property type="entry name" value="ARM-type_fold"/>
</dbReference>
<dbReference type="Pfam" id="PF03378">
    <property type="entry name" value="CAS_CSE1"/>
    <property type="match status" value="1"/>
</dbReference>
<evidence type="ECO:0000313" key="12">
    <source>
        <dbReference type="Proteomes" id="UP001201812"/>
    </source>
</evidence>
<dbReference type="GO" id="GO:0005049">
    <property type="term" value="F:nuclear export signal receptor activity"/>
    <property type="evidence" value="ECO:0007669"/>
    <property type="project" value="TreeGrafter"/>
</dbReference>
<protein>
    <recommendedName>
        <fullName evidence="4">Exportin-2</fullName>
    </recommendedName>
    <alternativeName>
        <fullName evidence="9">Importin-alpha re-exporter</fullName>
    </alternativeName>
</protein>
<gene>
    <name evidence="11" type="ORF">DdX_10837</name>
</gene>
<evidence type="ECO:0000256" key="4">
    <source>
        <dbReference type="ARBA" id="ARBA00018945"/>
    </source>
</evidence>
<evidence type="ECO:0000256" key="2">
    <source>
        <dbReference type="ARBA" id="ARBA00004496"/>
    </source>
</evidence>
<comment type="caution">
    <text evidence="11">The sequence shown here is derived from an EMBL/GenBank/DDBJ whole genome shotgun (WGS) entry which is preliminary data.</text>
</comment>
<name>A0AAD4MXW3_9BILA</name>
<evidence type="ECO:0000256" key="7">
    <source>
        <dbReference type="ARBA" id="ARBA00022927"/>
    </source>
</evidence>
<keyword evidence="6" id="KW-0963">Cytoplasm</keyword>
<dbReference type="SMART" id="SM00913">
    <property type="entry name" value="IBN_N"/>
    <property type="match status" value="1"/>
</dbReference>
<sequence length="981" mass="111138">MTAIGPDPLTQIAQLLNATLSVDNTTRRNAENEIKRLWAVPGVAAIYIQLIRNEQAPPEIRMAASLALKNFVRENWSGDGEAPLAEDEREELRQGVLDSLFHISAQYRKQMSQTVCLIGKYDFPERWGRLIEVIGECLSGDAAFDRLTTALSTLEELVKRYRHEMKSVELWKEILLVLKVVAEPLTQLYARMILHIPQDGQPDNLSVADRFSWLEVVLHCAKIYHSLVSQDIPEHFEDNLTPWMDGFLALLRLQLPTVEAQADDTEPTSLDRLKCEICEIVTLFSQRYEECFENYAQQFIGAIWQLLVETDGRTRFDALVNAALGFLSAICQRAQYVHHFQGEGVLQAICENVIIQNLMLRQEDVEMFQQEPFEFLKRDIEGSDLETRRRGATEFVRALCRQFEQQVFGILSGAIGTFLDDYRQNPTANFVRKDVVYFLVSAMASKSATVRHGATTTSQLINVSDFYEQHVRGDLLDGGANEVPILRSDALKYLVLFRHQLRPEFLAECICGKDNQLSNSIIRLLGSQHVLLHHYVAYAIERLLIMRDQNAQLLLNAQNVPVRALIEGLFECFNNPAAYNTHYIMKALMRCFSIIDPEIAANAHVYVQRLETMIQQAIANPINPQLIHFIFESLCVLIRKAYTRVEGGLDKHVIQIVMLIIPKDVVDFVPYALQIIALLLDQSGAERQRGQPVDQEQYLPFLPYMLRGDFWARPANIPALMLVFESYIANFPSTVFGAEYLNQVLGCFQRLIASKAHDQHGFRLANAILNYIDQYEGLNSRELLLPMLNRMQQQKTTKYTRQFVLFLCRFAALKSGQVLANALEEIQAGVFCMVMEKILVTEMKCMPQTTTYEEKRLLTIGVAAIVRDTVNILGHLYGPLVECAVGILEAFDPRHKPPTATEAGDELEDQYTEAISELEYSDPYCKLSYAQHPDTLGHDIPNIKVHLAQAVLVGASQVNPASLDCLNAKVQSTLRAYAASS</sequence>
<keyword evidence="12" id="KW-1185">Reference proteome</keyword>
<evidence type="ECO:0000256" key="8">
    <source>
        <dbReference type="ARBA" id="ARBA00023242"/>
    </source>
</evidence>
<reference evidence="11" key="1">
    <citation type="submission" date="2022-01" db="EMBL/GenBank/DDBJ databases">
        <title>Genome Sequence Resource for Two Populations of Ditylenchus destructor, the Migratory Endoparasitic Phytonematode.</title>
        <authorList>
            <person name="Zhang H."/>
            <person name="Lin R."/>
            <person name="Xie B."/>
        </authorList>
    </citation>
    <scope>NUCLEOTIDE SEQUENCE</scope>
    <source>
        <strain evidence="11">BazhouSP</strain>
    </source>
</reference>
<dbReference type="InterPro" id="IPR013713">
    <property type="entry name" value="XPO2_central"/>
</dbReference>